<evidence type="ECO:0000313" key="2">
    <source>
        <dbReference type="EMBL" id="BAX08573.1"/>
    </source>
</evidence>
<name>A0A1V1FTH5_9APHY</name>
<feature type="transmembrane region" description="Helical" evidence="1">
    <location>
        <begin position="53"/>
        <end position="72"/>
    </location>
</feature>
<keyword evidence="2" id="KW-0496">Mitochondrion</keyword>
<dbReference type="GeneID" id="32232935"/>
<dbReference type="EMBL" id="AP017926">
    <property type="protein sequence ID" value="BAX08573.1"/>
    <property type="molecule type" value="Genomic_DNA"/>
</dbReference>
<organism evidence="2">
    <name type="scientific">Fomitopsis palustris</name>
    <dbReference type="NCBI Taxonomy" id="2870670"/>
    <lineage>
        <taxon>Eukaryota</taxon>
        <taxon>Fungi</taxon>
        <taxon>Dikarya</taxon>
        <taxon>Basidiomycota</taxon>
        <taxon>Agaricomycotina</taxon>
        <taxon>Agaricomycetes</taxon>
        <taxon>Polyporales</taxon>
        <taxon>Fomitopsis</taxon>
    </lineage>
</organism>
<reference evidence="2" key="1">
    <citation type="submission" date="2016-12" db="EMBL/GenBank/DDBJ databases">
        <title>Complete mitochondrial genome of the wood-decaying fungus Fomitopsis palustris.</title>
        <authorList>
            <person name="Tanaka Y."/>
            <person name="Suzuki T."/>
            <person name="Iigo M."/>
            <person name="Kurokura T."/>
            <person name="Toyama F."/>
            <person name="Dohra H."/>
            <person name="Konno N."/>
        </authorList>
    </citation>
    <scope>NUCLEOTIDE SEQUENCE</scope>
    <source>
        <strain evidence="2">FFPRI 0507</strain>
    </source>
</reference>
<dbReference type="AlphaFoldDB" id="A0A1V1FTH5"/>
<evidence type="ECO:0000256" key="1">
    <source>
        <dbReference type="SAM" id="Phobius"/>
    </source>
</evidence>
<proteinExistence type="predicted"/>
<feature type="transmembrane region" description="Helical" evidence="1">
    <location>
        <begin position="310"/>
        <end position="328"/>
    </location>
</feature>
<feature type="transmembrane region" description="Helical" evidence="1">
    <location>
        <begin position="334"/>
        <end position="361"/>
    </location>
</feature>
<sequence length="364" mass="41283">MKTLFNLFITFLVGFVINYLLFKLVLRGILGLSIQNYVSQKIELNDSSWLNKLLIIYFVLIFTFMCNSIIYLDNTLISFTVDNIKIDVTGQFLTNLLNGLGSTGAFVIGCKLGYASALKANLGLFSSTGLTFGSGIGSTVCWKMSLTTSEFLEGVSKVRVNEKGGISVNLENVSIKTEKVLSLEEKLPVNSSNITSLFKNNNFNWKNTLSDKLNEKTESNSKIIEMIEKKTNSTLSEIFKSDSNIDNFFIESPLESSELSPIVIQNQVIELLNYNLVLHYVMLYLIIMCIFIFTIKLITDKNISIEFIKTLPLGKYLYIFFNKLFLLWKSSNTFWIYFILFLLLIFLASATYSIYGSIILVKHL</sequence>
<feature type="transmembrane region" description="Helical" evidence="1">
    <location>
        <begin position="277"/>
        <end position="298"/>
    </location>
</feature>
<dbReference type="RefSeq" id="YP_009355778.1">
    <property type="nucleotide sequence ID" value="NC_034349.1"/>
</dbReference>
<keyword evidence="1" id="KW-0472">Membrane</keyword>
<keyword evidence="1" id="KW-0812">Transmembrane</keyword>
<gene>
    <name evidence="2" type="primary">orf364</name>
</gene>
<geneLocation type="mitochondrion" evidence="2"/>
<protein>
    <submittedName>
        <fullName evidence="2">Uncharacterized protein</fullName>
    </submittedName>
</protein>
<feature type="transmembrane region" description="Helical" evidence="1">
    <location>
        <begin position="6"/>
        <end position="32"/>
    </location>
</feature>
<keyword evidence="1" id="KW-1133">Transmembrane helix</keyword>
<accession>A0A1V1FTH5</accession>